<dbReference type="AlphaFoldDB" id="A0A0B1S6R1"/>
<proteinExistence type="predicted"/>
<keyword evidence="3" id="KW-1185">Reference proteome</keyword>
<name>A0A0B1S6R1_OESDE</name>
<accession>A0A0B1S6R1</accession>
<organism evidence="2 3">
    <name type="scientific">Oesophagostomum dentatum</name>
    <name type="common">Nodular worm</name>
    <dbReference type="NCBI Taxonomy" id="61180"/>
    <lineage>
        <taxon>Eukaryota</taxon>
        <taxon>Metazoa</taxon>
        <taxon>Ecdysozoa</taxon>
        <taxon>Nematoda</taxon>
        <taxon>Chromadorea</taxon>
        <taxon>Rhabditida</taxon>
        <taxon>Rhabditina</taxon>
        <taxon>Rhabditomorpha</taxon>
        <taxon>Strongyloidea</taxon>
        <taxon>Strongylidae</taxon>
        <taxon>Oesophagostomum</taxon>
    </lineage>
</organism>
<feature type="chain" id="PRO_5002060779" evidence="1">
    <location>
        <begin position="24"/>
        <end position="59"/>
    </location>
</feature>
<evidence type="ECO:0000313" key="2">
    <source>
        <dbReference type="EMBL" id="KHJ79576.1"/>
    </source>
</evidence>
<protein>
    <submittedName>
        <fullName evidence="2">Uncharacterized protein</fullName>
    </submittedName>
</protein>
<dbReference type="Proteomes" id="UP000053660">
    <property type="component" value="Unassembled WGS sequence"/>
</dbReference>
<evidence type="ECO:0000256" key="1">
    <source>
        <dbReference type="SAM" id="SignalP"/>
    </source>
</evidence>
<reference evidence="2 3" key="1">
    <citation type="submission" date="2014-03" db="EMBL/GenBank/DDBJ databases">
        <title>Draft genome of the hookworm Oesophagostomum dentatum.</title>
        <authorList>
            <person name="Mitreva M."/>
        </authorList>
    </citation>
    <scope>NUCLEOTIDE SEQUENCE [LARGE SCALE GENOMIC DNA]</scope>
    <source>
        <strain evidence="2 3">OD-Hann</strain>
    </source>
</reference>
<sequence length="59" mass="6637">MNLFFVAAFFVTMLCQAVSGTLANTPMCSDKHYYQFCPDVVGWDVDPSYRGGPVSIYFK</sequence>
<feature type="signal peptide" evidence="1">
    <location>
        <begin position="1"/>
        <end position="23"/>
    </location>
</feature>
<evidence type="ECO:0000313" key="3">
    <source>
        <dbReference type="Proteomes" id="UP000053660"/>
    </source>
</evidence>
<gene>
    <name evidence="2" type="ORF">OESDEN_20772</name>
</gene>
<dbReference type="EMBL" id="KN604328">
    <property type="protein sequence ID" value="KHJ79576.1"/>
    <property type="molecule type" value="Genomic_DNA"/>
</dbReference>
<keyword evidence="1" id="KW-0732">Signal</keyword>